<dbReference type="PANTHER" id="PTHR28200:SF1">
    <property type="entry name" value="DASH COMPLEX SUBUNIT ASK1"/>
    <property type="match status" value="1"/>
</dbReference>
<dbReference type="OrthoDB" id="5573898at2759"/>
<reference evidence="17 18" key="1">
    <citation type="journal article" date="2010" name="Proc. Natl. Acad. Sci. U.S.A.">
        <title>Insights into evolution of multicellular fungi from the assembled chromosomes of the mushroom Coprinopsis cinerea (Coprinus cinereus).</title>
        <authorList>
            <person name="Stajich J.E."/>
            <person name="Wilke S.K."/>
            <person name="Ahren D."/>
            <person name="Au C.H."/>
            <person name="Birren B.W."/>
            <person name="Borodovsky M."/>
            <person name="Burns C."/>
            <person name="Canback B."/>
            <person name="Casselton L.A."/>
            <person name="Cheng C.K."/>
            <person name="Deng J."/>
            <person name="Dietrich F.S."/>
            <person name="Fargo D.C."/>
            <person name="Farman M.L."/>
            <person name="Gathman A.C."/>
            <person name="Goldberg J."/>
            <person name="Guigo R."/>
            <person name="Hoegger P.J."/>
            <person name="Hooker J.B."/>
            <person name="Huggins A."/>
            <person name="James T.Y."/>
            <person name="Kamada T."/>
            <person name="Kilaru S."/>
            <person name="Kodira C."/>
            <person name="Kues U."/>
            <person name="Kupfer D."/>
            <person name="Kwan H.S."/>
            <person name="Lomsadze A."/>
            <person name="Li W."/>
            <person name="Lilly W.W."/>
            <person name="Ma L.J."/>
            <person name="Mackey A.J."/>
            <person name="Manning G."/>
            <person name="Martin F."/>
            <person name="Muraguchi H."/>
            <person name="Natvig D.O."/>
            <person name="Palmerini H."/>
            <person name="Ramesh M.A."/>
            <person name="Rehmeyer C.J."/>
            <person name="Roe B.A."/>
            <person name="Shenoy N."/>
            <person name="Stanke M."/>
            <person name="Ter-Hovhannisyan V."/>
            <person name="Tunlid A."/>
            <person name="Velagapudi R."/>
            <person name="Vision T.J."/>
            <person name="Zeng Q."/>
            <person name="Zolan M.E."/>
            <person name="Pukkila P.J."/>
        </authorList>
    </citation>
    <scope>NUCLEOTIDE SEQUENCE [LARGE SCALE GENOMIC DNA]</scope>
    <source>
        <strain evidence="18">Okayama-7 / 130 / ATCC MYA-4618 / FGSC 9003</strain>
    </source>
</reference>
<dbReference type="GO" id="GO:0005874">
    <property type="term" value="C:microtubule"/>
    <property type="evidence" value="ECO:0007669"/>
    <property type="project" value="UniProtKB-KW"/>
</dbReference>
<evidence type="ECO:0000256" key="16">
    <source>
        <dbReference type="SAM" id="MobiDB-lite"/>
    </source>
</evidence>
<keyword evidence="15" id="KW-0137">Centromere</keyword>
<comment type="subcellular location">
    <subcellularLocation>
        <location evidence="3">Chromosome</location>
        <location evidence="3">Centromere</location>
        <location evidence="3">Kinetochore</location>
    </subcellularLocation>
    <subcellularLocation>
        <location evidence="2">Cytoplasm</location>
        <location evidence="2">Cytoskeleton</location>
        <location evidence="2">Spindle</location>
    </subcellularLocation>
    <subcellularLocation>
        <location evidence="1">Nucleus</location>
    </subcellularLocation>
</comment>
<dbReference type="GO" id="GO:0042729">
    <property type="term" value="C:DASH complex"/>
    <property type="evidence" value="ECO:0007669"/>
    <property type="project" value="InterPro"/>
</dbReference>
<evidence type="ECO:0000256" key="3">
    <source>
        <dbReference type="ARBA" id="ARBA00004629"/>
    </source>
</evidence>
<evidence type="ECO:0000256" key="13">
    <source>
        <dbReference type="ARBA" id="ARBA00023242"/>
    </source>
</evidence>
<dbReference type="RefSeq" id="XP_001829416.1">
    <property type="nucleotide sequence ID" value="XM_001829364.1"/>
</dbReference>
<comment type="caution">
    <text evidence="17">The sequence shown here is derived from an EMBL/GenBank/DDBJ whole genome shotgun (WGS) entry which is preliminary data.</text>
</comment>
<dbReference type="GO" id="GO:0051301">
    <property type="term" value="P:cell division"/>
    <property type="evidence" value="ECO:0007669"/>
    <property type="project" value="UniProtKB-KW"/>
</dbReference>
<feature type="region of interest" description="Disordered" evidence="16">
    <location>
        <begin position="415"/>
        <end position="446"/>
    </location>
</feature>
<keyword evidence="9" id="KW-0493">Microtubule</keyword>
<dbReference type="EMBL" id="AACS02000001">
    <property type="protein sequence ID" value="EAU92376.1"/>
    <property type="molecule type" value="Genomic_DNA"/>
</dbReference>
<keyword evidence="8" id="KW-0132">Cell division</keyword>
<evidence type="ECO:0000256" key="8">
    <source>
        <dbReference type="ARBA" id="ARBA00022618"/>
    </source>
</evidence>
<feature type="compositionally biased region" description="Basic and acidic residues" evidence="16">
    <location>
        <begin position="126"/>
        <end position="143"/>
    </location>
</feature>
<dbReference type="OMA" id="FWTTFYE"/>
<proteinExistence type="inferred from homology"/>
<evidence type="ECO:0000256" key="1">
    <source>
        <dbReference type="ARBA" id="ARBA00004123"/>
    </source>
</evidence>
<feature type="compositionally biased region" description="Acidic residues" evidence="16">
    <location>
        <begin position="345"/>
        <end position="354"/>
    </location>
</feature>
<evidence type="ECO:0000256" key="6">
    <source>
        <dbReference type="ARBA" id="ARBA00022454"/>
    </source>
</evidence>
<keyword evidence="12" id="KW-0206">Cytoskeleton</keyword>
<evidence type="ECO:0000256" key="12">
    <source>
        <dbReference type="ARBA" id="ARBA00023212"/>
    </source>
</evidence>
<gene>
    <name evidence="17" type="ORF">CC1G_00595</name>
</gene>
<feature type="region of interest" description="Disordered" evidence="16">
    <location>
        <begin position="103"/>
        <end position="145"/>
    </location>
</feature>
<dbReference type="InParanoid" id="A8N3S4"/>
<feature type="region of interest" description="Disordered" evidence="16">
    <location>
        <begin position="1"/>
        <end position="22"/>
    </location>
</feature>
<evidence type="ECO:0000256" key="10">
    <source>
        <dbReference type="ARBA" id="ARBA00022776"/>
    </source>
</evidence>
<feature type="compositionally biased region" description="Acidic residues" evidence="16">
    <location>
        <begin position="114"/>
        <end position="125"/>
    </location>
</feature>
<evidence type="ECO:0000256" key="7">
    <source>
        <dbReference type="ARBA" id="ARBA00022490"/>
    </source>
</evidence>
<keyword evidence="7" id="KW-0963">Cytoplasm</keyword>
<keyword evidence="11" id="KW-0995">Kinetochore</keyword>
<keyword evidence="18" id="KW-1185">Reference proteome</keyword>
<evidence type="ECO:0000256" key="15">
    <source>
        <dbReference type="ARBA" id="ARBA00023328"/>
    </source>
</evidence>
<dbReference type="AlphaFoldDB" id="A8N3S4"/>
<dbReference type="GO" id="GO:0072686">
    <property type="term" value="C:mitotic spindle"/>
    <property type="evidence" value="ECO:0007669"/>
    <property type="project" value="InterPro"/>
</dbReference>
<keyword evidence="14" id="KW-0131">Cell cycle</keyword>
<dbReference type="GeneID" id="6005845"/>
<feature type="compositionally biased region" description="Polar residues" evidence="16">
    <location>
        <begin position="415"/>
        <end position="429"/>
    </location>
</feature>
<comment type="similarity">
    <text evidence="4">Belongs to the DASH complex ASK1 family.</text>
</comment>
<evidence type="ECO:0000256" key="11">
    <source>
        <dbReference type="ARBA" id="ARBA00022838"/>
    </source>
</evidence>
<feature type="region of interest" description="Disordered" evidence="16">
    <location>
        <begin position="272"/>
        <end position="313"/>
    </location>
</feature>
<evidence type="ECO:0000313" key="17">
    <source>
        <dbReference type="EMBL" id="EAU92376.1"/>
    </source>
</evidence>
<dbReference type="VEuPathDB" id="FungiDB:CC1G_00595"/>
<evidence type="ECO:0000256" key="9">
    <source>
        <dbReference type="ARBA" id="ARBA00022701"/>
    </source>
</evidence>
<dbReference type="GO" id="GO:0044732">
    <property type="term" value="C:mitotic spindle pole body"/>
    <property type="evidence" value="ECO:0007669"/>
    <property type="project" value="TreeGrafter"/>
</dbReference>
<accession>A8N3S4</accession>
<feature type="region of interest" description="Disordered" evidence="16">
    <location>
        <begin position="458"/>
        <end position="508"/>
    </location>
</feature>
<protein>
    <recommendedName>
        <fullName evidence="5">DASH complex subunit ASK1</fullName>
    </recommendedName>
</protein>
<dbReference type="Pfam" id="PF08655">
    <property type="entry name" value="DASH_Ask1"/>
    <property type="match status" value="1"/>
</dbReference>
<keyword evidence="10" id="KW-0498">Mitosis</keyword>
<evidence type="ECO:0000256" key="2">
    <source>
        <dbReference type="ARBA" id="ARBA00004186"/>
    </source>
</evidence>
<feature type="region of interest" description="Disordered" evidence="16">
    <location>
        <begin position="219"/>
        <end position="253"/>
    </location>
</feature>
<name>A8N3S4_COPC7</name>
<feature type="region of interest" description="Disordered" evidence="16">
    <location>
        <begin position="325"/>
        <end position="376"/>
    </location>
</feature>
<organism evidence="17 18">
    <name type="scientific">Coprinopsis cinerea (strain Okayama-7 / 130 / ATCC MYA-4618 / FGSC 9003)</name>
    <name type="common">Inky cap fungus</name>
    <name type="synonym">Hormographiella aspergillata</name>
    <dbReference type="NCBI Taxonomy" id="240176"/>
    <lineage>
        <taxon>Eukaryota</taxon>
        <taxon>Fungi</taxon>
        <taxon>Dikarya</taxon>
        <taxon>Basidiomycota</taxon>
        <taxon>Agaricomycotina</taxon>
        <taxon>Agaricomycetes</taxon>
        <taxon>Agaricomycetidae</taxon>
        <taxon>Agaricales</taxon>
        <taxon>Agaricineae</taxon>
        <taxon>Psathyrellaceae</taxon>
        <taxon>Coprinopsis</taxon>
    </lineage>
</organism>
<keyword evidence="13" id="KW-0539">Nucleus</keyword>
<dbReference type="eggNOG" id="ENOG502RZQN">
    <property type="taxonomic scope" value="Eukaryota"/>
</dbReference>
<feature type="compositionally biased region" description="Pro residues" evidence="16">
    <location>
        <begin position="9"/>
        <end position="20"/>
    </location>
</feature>
<evidence type="ECO:0000256" key="4">
    <source>
        <dbReference type="ARBA" id="ARBA00010731"/>
    </source>
</evidence>
<evidence type="ECO:0000256" key="14">
    <source>
        <dbReference type="ARBA" id="ARBA00023306"/>
    </source>
</evidence>
<sequence length="672" mass="72394">MSDPRKPVEPLPPRWKPNPDPNSIVVPGLDTDASVTDQIEQIEQLITIKLQNIDENFANIHNVLANRILPSIKRYSVGTEPVREAAKFWTSFYEQAAQIRIPTFEDHSTVNEIPEPDETTTDGEEDRTARSQDSHDEQEEQRSVFEPSLAQTDASFMPSQAVSSTPATGRVANTMQSFVSEGSSQPSWANTMESPLLRLKSEIENFSADDNSAFTPAPAVTSSTSFIPPTPADRTDVTILPPSTKGKGKAKEQDPLLRNVLRHNLYANQSVDEFNSNKPVSPLKFKAKPKTPTIPKTANPYLPPDTNPSQWSGIVDLSDASALTPKTYRSGKKPSSNRDAKTPQVDDEDSDESFDGLPKGMSPPVLMSPARPPRSSAELGLLKLGQSPLKQAAARLKQDLLRDVHTNSTFKAKGYYSNNNPVESSMSTVPTPPSLSRYRSTEESDSVADSTLESMLRRVGLDGPSTAGLASTPGLRLRPKHAAAGDSNNVQSAYDSLGEDDSLPPIQNPLFTPAYMNDDDFGLDSDSADSLDMEDINNPSAAFFMASHGVAGDDDSFGSSNHSSDSLVDDDVGGIVPVHPFAGSIEDDGFDDDDDSFDYDNGETQEETLFGVPPAQRMRAAAAAAAQQQGQGGLRLLGENLLDDTIGAQIVAGHGGVAETPTPAWGNAAPFR</sequence>
<dbReference type="GO" id="GO:0008608">
    <property type="term" value="P:attachment of spindle microtubules to kinetochore"/>
    <property type="evidence" value="ECO:0007669"/>
    <property type="project" value="InterPro"/>
</dbReference>
<dbReference type="STRING" id="240176.A8N3S4"/>
<dbReference type="KEGG" id="cci:CC1G_00595"/>
<evidence type="ECO:0000313" key="18">
    <source>
        <dbReference type="Proteomes" id="UP000001861"/>
    </source>
</evidence>
<dbReference type="PANTHER" id="PTHR28200">
    <property type="entry name" value="DASH COMPLEX SUBUNIT ASK1"/>
    <property type="match status" value="1"/>
</dbReference>
<keyword evidence="6" id="KW-0158">Chromosome</keyword>
<dbReference type="InterPro" id="IPR013964">
    <property type="entry name" value="DASH_Ask1"/>
</dbReference>
<evidence type="ECO:0000256" key="5">
    <source>
        <dbReference type="ARBA" id="ARBA00014520"/>
    </source>
</evidence>
<dbReference type="Proteomes" id="UP000001861">
    <property type="component" value="Unassembled WGS sequence"/>
</dbReference>